<dbReference type="AlphaFoldDB" id="A0A2G1VI99"/>
<dbReference type="InterPro" id="IPR001279">
    <property type="entry name" value="Metallo-B-lactamas"/>
</dbReference>
<dbReference type="InterPro" id="IPR036866">
    <property type="entry name" value="RibonucZ/Hydroxyglut_hydro"/>
</dbReference>
<dbReference type="Pfam" id="PF13567">
    <property type="entry name" value="DUF4131"/>
    <property type="match status" value="1"/>
</dbReference>
<dbReference type="CDD" id="cd07731">
    <property type="entry name" value="ComA-like_MBL-fold"/>
    <property type="match status" value="1"/>
</dbReference>
<dbReference type="Pfam" id="PF00753">
    <property type="entry name" value="Lactamase_B"/>
    <property type="match status" value="1"/>
</dbReference>
<dbReference type="InterPro" id="IPR004477">
    <property type="entry name" value="ComEC_N"/>
</dbReference>
<name>A0A2G1VI99_9GAMM</name>
<protein>
    <submittedName>
        <fullName evidence="8">DNA internalization-related competence protein ComEC/Rec2</fullName>
    </submittedName>
</protein>
<keyword evidence="3 6" id="KW-0812">Transmembrane</keyword>
<feature type="transmembrane region" description="Helical" evidence="6">
    <location>
        <begin position="457"/>
        <end position="476"/>
    </location>
</feature>
<feature type="domain" description="Metallo-beta-lactamase" evidence="7">
    <location>
        <begin position="549"/>
        <end position="718"/>
    </location>
</feature>
<dbReference type="Proteomes" id="UP000229044">
    <property type="component" value="Unassembled WGS sequence"/>
</dbReference>
<evidence type="ECO:0000256" key="3">
    <source>
        <dbReference type="ARBA" id="ARBA00022692"/>
    </source>
</evidence>
<organism evidence="8 9">
    <name type="scientific">Marinobacter guineae</name>
    <dbReference type="NCBI Taxonomy" id="432303"/>
    <lineage>
        <taxon>Bacteria</taxon>
        <taxon>Pseudomonadati</taxon>
        <taxon>Pseudomonadota</taxon>
        <taxon>Gammaproteobacteria</taxon>
        <taxon>Pseudomonadales</taxon>
        <taxon>Marinobacteraceae</taxon>
        <taxon>Marinobacter</taxon>
    </lineage>
</organism>
<keyword evidence="2" id="KW-1003">Cell membrane</keyword>
<evidence type="ECO:0000259" key="7">
    <source>
        <dbReference type="SMART" id="SM00849"/>
    </source>
</evidence>
<dbReference type="InterPro" id="IPR025405">
    <property type="entry name" value="DUF4131"/>
</dbReference>
<dbReference type="PANTHER" id="PTHR30619:SF1">
    <property type="entry name" value="RECOMBINATION PROTEIN 2"/>
    <property type="match status" value="1"/>
</dbReference>
<dbReference type="SUPFAM" id="SSF56281">
    <property type="entry name" value="Metallo-hydrolase/oxidoreductase"/>
    <property type="match status" value="1"/>
</dbReference>
<keyword evidence="5 6" id="KW-0472">Membrane</keyword>
<reference evidence="8 9" key="1">
    <citation type="submission" date="2017-09" db="EMBL/GenBank/DDBJ databases">
        <title>The draft genome sequences of Marinobacter guineae M3B.</title>
        <authorList>
            <person name="Cao J."/>
        </authorList>
    </citation>
    <scope>NUCLEOTIDE SEQUENCE [LARGE SCALE GENOMIC DNA]</scope>
    <source>
        <strain evidence="8 9">M3B</strain>
    </source>
</reference>
<feature type="transmembrane region" description="Helical" evidence="6">
    <location>
        <begin position="66"/>
        <end position="84"/>
    </location>
</feature>
<dbReference type="InterPro" id="IPR035681">
    <property type="entry name" value="ComA-like_MBL"/>
</dbReference>
<dbReference type="PROSITE" id="PS51257">
    <property type="entry name" value="PROKAR_LIPOPROTEIN"/>
    <property type="match status" value="1"/>
</dbReference>
<dbReference type="SMART" id="SM00849">
    <property type="entry name" value="Lactamase_B"/>
    <property type="match status" value="1"/>
</dbReference>
<evidence type="ECO:0000313" key="8">
    <source>
        <dbReference type="EMBL" id="PHQ26444.1"/>
    </source>
</evidence>
<dbReference type="RefSeq" id="WP_099616527.1">
    <property type="nucleotide sequence ID" value="NZ_KZ319339.1"/>
</dbReference>
<dbReference type="PANTHER" id="PTHR30619">
    <property type="entry name" value="DNA INTERNALIZATION/COMPETENCE PROTEIN COMEC/REC2"/>
    <property type="match status" value="1"/>
</dbReference>
<dbReference type="GO" id="GO:0030420">
    <property type="term" value="P:establishment of competence for transformation"/>
    <property type="evidence" value="ECO:0007669"/>
    <property type="project" value="InterPro"/>
</dbReference>
<keyword evidence="4 6" id="KW-1133">Transmembrane helix</keyword>
<gene>
    <name evidence="8" type="ORF">CLH62_02290</name>
</gene>
<keyword evidence="9" id="KW-1185">Reference proteome</keyword>
<evidence type="ECO:0000256" key="5">
    <source>
        <dbReference type="ARBA" id="ARBA00023136"/>
    </source>
</evidence>
<feature type="transmembrane region" description="Helical" evidence="6">
    <location>
        <begin position="16"/>
        <end position="37"/>
    </location>
</feature>
<evidence type="ECO:0000256" key="6">
    <source>
        <dbReference type="SAM" id="Phobius"/>
    </source>
</evidence>
<feature type="transmembrane region" description="Helical" evidence="6">
    <location>
        <begin position="43"/>
        <end position="59"/>
    </location>
</feature>
<dbReference type="InterPro" id="IPR052159">
    <property type="entry name" value="Competence_DNA_uptake"/>
</dbReference>
<dbReference type="Pfam" id="PF03772">
    <property type="entry name" value="Competence"/>
    <property type="match status" value="1"/>
</dbReference>
<evidence type="ECO:0000256" key="1">
    <source>
        <dbReference type="ARBA" id="ARBA00004651"/>
    </source>
</evidence>
<accession>A0A2G1VI99</accession>
<dbReference type="NCBIfam" id="TIGR00361">
    <property type="entry name" value="ComEC_Rec2"/>
    <property type="match status" value="1"/>
</dbReference>
<sequence>MSGSLNRSPYPPGRRGAAVLGVIAFSCGVILLYWLSILPPPEWLAVSVLLLVFSLCRPTSAVIRRLTVLALGFLLGLSWAAWHARSQLSEVLPPEAEGERLSVSGYLCDIPSPGSFDSLRFSFCVTHWHNLSPANVPGTRPPKLLRLAWYGHAAERLQGDRLRLEVKLKRPHGNLNPAGFRYENWLFRKGYRATGSVRSVQPDPTVKCSLHCQYRRAHLSLVDWVQNRFGGTEHFALVSSLLIGHRGYMTQKHWDVLKATGTIHLVAISGLHLGLVALGAGFLCRRLLLAWPARCVNELTGRRIVFVSVVVCCTAYALAAGFTVPTRRALVMVIVGGWLLLLARQSPVWQPFLVALAVVLLLDPLAPLDQGFWLSFAAVAVLIAVLSARLAGAGWLGSLLLAQISVFAGLWPVLEAFGQGQPLSGLVANLISIPWVSLVVMPLLVAGGLITAAIPDAANLFGPAFDLVLGLLWSFLDWLARWQVPEIAASAEEISALSILLVVMVFAPFTGFRLVAVVSALVWLGYSPSSIPQNPRVAQPEIRVWDVGQGLSVLVRHGREVLVYDTGPSVPGVFSAVESTLLPNLHAEGIQRIDTLVISHADSDHSGGVSELAEQIEIGRVVAGETGAMRNGIADVPTAPCERVTETLGDLTIDYWQGQGVSEGNDASCVIRIYHSESGTEWILPGDITDRLETQYLAYLSASGTLRHSGSRVVLAPHHGSKTSSSGAWVQELDPDWVIYTAGYRHRYGHPHPMVTARYRRSGAASLNTACSGSVMMTIADNRLALKEMRDETPFWISGPGLTRDQCKIP</sequence>
<feature type="transmembrane region" description="Helical" evidence="6">
    <location>
        <begin position="496"/>
        <end position="526"/>
    </location>
</feature>
<evidence type="ECO:0000256" key="4">
    <source>
        <dbReference type="ARBA" id="ARBA00022989"/>
    </source>
</evidence>
<feature type="transmembrane region" description="Helical" evidence="6">
    <location>
        <begin position="426"/>
        <end position="450"/>
    </location>
</feature>
<evidence type="ECO:0000256" key="2">
    <source>
        <dbReference type="ARBA" id="ARBA00022475"/>
    </source>
</evidence>
<dbReference type="GO" id="GO:0005886">
    <property type="term" value="C:plasma membrane"/>
    <property type="evidence" value="ECO:0007669"/>
    <property type="project" value="UniProtKB-SubCell"/>
</dbReference>
<feature type="transmembrane region" description="Helical" evidence="6">
    <location>
        <begin position="304"/>
        <end position="322"/>
    </location>
</feature>
<dbReference type="Gene3D" id="3.60.15.10">
    <property type="entry name" value="Ribonuclease Z/Hydroxyacylglutathione hydrolase-like"/>
    <property type="match status" value="1"/>
</dbReference>
<dbReference type="OrthoDB" id="9761531at2"/>
<feature type="transmembrane region" description="Helical" evidence="6">
    <location>
        <begin position="395"/>
        <end position="414"/>
    </location>
</feature>
<dbReference type="InterPro" id="IPR004797">
    <property type="entry name" value="Competence_ComEC/Rec2"/>
</dbReference>
<feature type="transmembrane region" description="Helical" evidence="6">
    <location>
        <begin position="372"/>
        <end position="388"/>
    </location>
</feature>
<evidence type="ECO:0000313" key="9">
    <source>
        <dbReference type="Proteomes" id="UP000229044"/>
    </source>
</evidence>
<proteinExistence type="predicted"/>
<feature type="transmembrane region" description="Helical" evidence="6">
    <location>
        <begin position="263"/>
        <end position="283"/>
    </location>
</feature>
<dbReference type="NCBIfam" id="TIGR00360">
    <property type="entry name" value="ComEC_N-term"/>
    <property type="match status" value="1"/>
</dbReference>
<comment type="caution">
    <text evidence="8">The sequence shown here is derived from an EMBL/GenBank/DDBJ whole genome shotgun (WGS) entry which is preliminary data.</text>
</comment>
<comment type="subcellular location">
    <subcellularLocation>
        <location evidence="1">Cell membrane</location>
        <topology evidence="1">Multi-pass membrane protein</topology>
    </subcellularLocation>
</comment>
<dbReference type="EMBL" id="NTFI01000001">
    <property type="protein sequence ID" value="PHQ26444.1"/>
    <property type="molecule type" value="Genomic_DNA"/>
</dbReference>